<evidence type="ECO:0000313" key="2">
    <source>
        <dbReference type="Proteomes" id="UP001152795"/>
    </source>
</evidence>
<reference evidence="1" key="1">
    <citation type="submission" date="2020-04" db="EMBL/GenBank/DDBJ databases">
        <authorList>
            <person name="Alioto T."/>
            <person name="Alioto T."/>
            <person name="Gomez Garrido J."/>
        </authorList>
    </citation>
    <scope>NUCLEOTIDE SEQUENCE</scope>
    <source>
        <strain evidence="1">A484AB</strain>
    </source>
</reference>
<evidence type="ECO:0000313" key="1">
    <source>
        <dbReference type="EMBL" id="CAB4043401.1"/>
    </source>
</evidence>
<dbReference type="EMBL" id="CACRXK020032279">
    <property type="protein sequence ID" value="CAB4043401.1"/>
    <property type="molecule type" value="Genomic_DNA"/>
</dbReference>
<name>A0A6S7KMP2_PARCT</name>
<organism evidence="1 2">
    <name type="scientific">Paramuricea clavata</name>
    <name type="common">Red gorgonian</name>
    <name type="synonym">Violescent sea-whip</name>
    <dbReference type="NCBI Taxonomy" id="317549"/>
    <lineage>
        <taxon>Eukaryota</taxon>
        <taxon>Metazoa</taxon>
        <taxon>Cnidaria</taxon>
        <taxon>Anthozoa</taxon>
        <taxon>Octocorallia</taxon>
        <taxon>Malacalcyonacea</taxon>
        <taxon>Plexauridae</taxon>
        <taxon>Paramuricea</taxon>
    </lineage>
</organism>
<feature type="non-terminal residue" evidence="1">
    <location>
        <position position="120"/>
    </location>
</feature>
<dbReference type="OrthoDB" id="10065482at2759"/>
<gene>
    <name evidence="1" type="ORF">PACLA_8A010802</name>
</gene>
<sequence length="120" mass="13123">KIALTVVNEDKVYETIYTNETVYSLIGPEGCIAVDISLGKRGTEAVVESVYSAMGSQNQLGPISNETLTLRTKINWRMPTALTAERAVKEIANIYIKGDKEKGLKSHISPVIQSAVRGNR</sequence>
<feature type="non-terminal residue" evidence="1">
    <location>
        <position position="1"/>
    </location>
</feature>
<accession>A0A6S7KMP2</accession>
<proteinExistence type="predicted"/>
<keyword evidence="2" id="KW-1185">Reference proteome</keyword>
<comment type="caution">
    <text evidence="1">The sequence shown here is derived from an EMBL/GenBank/DDBJ whole genome shotgun (WGS) entry which is preliminary data.</text>
</comment>
<dbReference type="Proteomes" id="UP001152795">
    <property type="component" value="Unassembled WGS sequence"/>
</dbReference>
<dbReference type="AlphaFoldDB" id="A0A6S7KMP2"/>
<protein>
    <submittedName>
        <fullName evidence="1">Uncharacterized protein</fullName>
    </submittedName>
</protein>